<evidence type="ECO:0000259" key="4">
    <source>
        <dbReference type="SMART" id="SM00382"/>
    </source>
</evidence>
<dbReference type="InterPro" id="IPR027417">
    <property type="entry name" value="P-loop_NTPase"/>
</dbReference>
<dbReference type="GO" id="GO:0005524">
    <property type="term" value="F:ATP binding"/>
    <property type="evidence" value="ECO:0007669"/>
    <property type="project" value="UniProtKB-KW"/>
</dbReference>
<dbReference type="SMART" id="SM00382">
    <property type="entry name" value="AAA"/>
    <property type="match status" value="1"/>
</dbReference>
<dbReference type="InterPro" id="IPR050168">
    <property type="entry name" value="AAA_ATPase_domain"/>
</dbReference>
<dbReference type="RefSeq" id="WP_247381655.1">
    <property type="nucleotide sequence ID" value="NZ_JALLGV010000011.1"/>
</dbReference>
<evidence type="ECO:0000256" key="1">
    <source>
        <dbReference type="RuleBase" id="RU003651"/>
    </source>
</evidence>
<evidence type="ECO:0000256" key="3">
    <source>
        <dbReference type="SAM" id="Phobius"/>
    </source>
</evidence>
<proteinExistence type="inferred from homology"/>
<dbReference type="CDD" id="cd19481">
    <property type="entry name" value="RecA-like_protease"/>
    <property type="match status" value="1"/>
</dbReference>
<organism evidence="5 6">
    <name type="scientific">Halorientalis brevis</name>
    <dbReference type="NCBI Taxonomy" id="1126241"/>
    <lineage>
        <taxon>Archaea</taxon>
        <taxon>Methanobacteriati</taxon>
        <taxon>Methanobacteriota</taxon>
        <taxon>Stenosarchaea group</taxon>
        <taxon>Halobacteria</taxon>
        <taxon>Halobacteriales</taxon>
        <taxon>Haloarculaceae</taxon>
        <taxon>Halorientalis</taxon>
    </lineage>
</organism>
<dbReference type="InterPro" id="IPR003960">
    <property type="entry name" value="ATPase_AAA_CS"/>
</dbReference>
<feature type="domain" description="AAA+ ATPase" evidence="4">
    <location>
        <begin position="263"/>
        <end position="415"/>
    </location>
</feature>
<dbReference type="InterPro" id="IPR003593">
    <property type="entry name" value="AAA+_ATPase"/>
</dbReference>
<keyword evidence="1" id="KW-0547">Nucleotide-binding</keyword>
<reference evidence="5 6" key="1">
    <citation type="journal article" date="2019" name="Int. J. Syst. Evol. Microbiol.">
        <title>The Global Catalogue of Microorganisms (GCM) 10K type strain sequencing project: providing services to taxonomists for standard genome sequencing and annotation.</title>
        <authorList>
            <consortium name="The Broad Institute Genomics Platform"/>
            <consortium name="The Broad Institute Genome Sequencing Center for Infectious Disease"/>
            <person name="Wu L."/>
            <person name="Ma J."/>
        </authorList>
    </citation>
    <scope>NUCLEOTIDE SEQUENCE [LARGE SCALE GENOMIC DNA]</scope>
    <source>
        <strain evidence="5 6">CGMCC 1.12125</strain>
    </source>
</reference>
<dbReference type="InterPro" id="IPR003959">
    <property type="entry name" value="ATPase_AAA_core"/>
</dbReference>
<keyword evidence="3" id="KW-1133">Transmembrane helix</keyword>
<feature type="transmembrane region" description="Helical" evidence="3">
    <location>
        <begin position="96"/>
        <end position="115"/>
    </location>
</feature>
<feature type="compositionally biased region" description="Low complexity" evidence="2">
    <location>
        <begin position="166"/>
        <end position="178"/>
    </location>
</feature>
<keyword evidence="6" id="KW-1185">Reference proteome</keyword>
<evidence type="ECO:0000256" key="2">
    <source>
        <dbReference type="SAM" id="MobiDB-lite"/>
    </source>
</evidence>
<comment type="caution">
    <text evidence="5">The sequence shown here is derived from an EMBL/GenBank/DDBJ whole genome shotgun (WGS) entry which is preliminary data.</text>
</comment>
<dbReference type="Proteomes" id="UP001597119">
    <property type="component" value="Unassembled WGS sequence"/>
</dbReference>
<dbReference type="Pfam" id="PF00004">
    <property type="entry name" value="AAA"/>
    <property type="match status" value="1"/>
</dbReference>
<keyword evidence="1 5" id="KW-0067">ATP-binding</keyword>
<comment type="similarity">
    <text evidence="1">Belongs to the AAA ATPase family.</text>
</comment>
<gene>
    <name evidence="5" type="ORF">ACFR9U_14475</name>
</gene>
<feature type="transmembrane region" description="Helical" evidence="3">
    <location>
        <begin position="6"/>
        <end position="29"/>
    </location>
</feature>
<dbReference type="SUPFAM" id="SSF52540">
    <property type="entry name" value="P-loop containing nucleoside triphosphate hydrolases"/>
    <property type="match status" value="1"/>
</dbReference>
<sequence length="486" mass="52538">MLLGQQAIGIGLGSVVLLLGGPLALLYATERSFRKIAAYHFQTRVWTTQPVTFLAGMGLGSLLYLPWVSLPAVSYGAPIETIYTIVAPIDATPDTMAPALILPVLALPALVALALPLEAKLVPSYFDPRYDAQHRSIRERVGYVGQMLPTASNSNESEQSDRSSHSRSSTSSEPQSQPAHTSESRDSHQTQTTGKTDSHTGTQPQQEEQSPDTGTDYEFDWQFGSSVTYADVGGFTHEKKELSRKVLRPLVGNAEQYEKLDLTPSNVLLYGPPGTGKSHLAKAMMGQTDLPSLSISGGNLLSKWINQSAEQVAQLFTEAHHLSREHGGAIVFIDEIDSVLPTRGASLSQHREDDKVVNEFLRYLELSTAEMYDDPSIPSTTDVVVIGATNNVTELDDAATRSGRIDLKLEIGMPDQTQRRAVLVAQLSQRQHSVQEATLDRVAAATDGYSAADIGATVDEAAYNAAANGRDTITETDLRTALTSDT</sequence>
<dbReference type="EMBL" id="JBHUDJ010000009">
    <property type="protein sequence ID" value="MFD1588184.1"/>
    <property type="molecule type" value="Genomic_DNA"/>
</dbReference>
<evidence type="ECO:0000313" key="6">
    <source>
        <dbReference type="Proteomes" id="UP001597119"/>
    </source>
</evidence>
<dbReference type="Gene3D" id="1.10.8.60">
    <property type="match status" value="1"/>
</dbReference>
<keyword evidence="3" id="KW-0812">Transmembrane</keyword>
<dbReference type="Pfam" id="PF17862">
    <property type="entry name" value="AAA_lid_3"/>
    <property type="match status" value="1"/>
</dbReference>
<dbReference type="InterPro" id="IPR041569">
    <property type="entry name" value="AAA_lid_3"/>
</dbReference>
<name>A0ABD6CFS3_9EURY</name>
<feature type="compositionally biased region" description="Polar residues" evidence="2">
    <location>
        <begin position="189"/>
        <end position="213"/>
    </location>
</feature>
<accession>A0ABD6CFS3</accession>
<feature type="region of interest" description="Disordered" evidence="2">
    <location>
        <begin position="149"/>
        <end position="218"/>
    </location>
</feature>
<protein>
    <submittedName>
        <fullName evidence="5">ATP-binding protein</fullName>
    </submittedName>
</protein>
<dbReference type="PROSITE" id="PS00674">
    <property type="entry name" value="AAA"/>
    <property type="match status" value="1"/>
</dbReference>
<dbReference type="Gene3D" id="3.40.50.300">
    <property type="entry name" value="P-loop containing nucleotide triphosphate hydrolases"/>
    <property type="match status" value="1"/>
</dbReference>
<feature type="transmembrane region" description="Helical" evidence="3">
    <location>
        <begin position="50"/>
        <end position="68"/>
    </location>
</feature>
<keyword evidence="3" id="KW-0472">Membrane</keyword>
<dbReference type="PANTHER" id="PTHR23077">
    <property type="entry name" value="AAA-FAMILY ATPASE"/>
    <property type="match status" value="1"/>
</dbReference>
<dbReference type="AlphaFoldDB" id="A0ABD6CFS3"/>
<evidence type="ECO:0000313" key="5">
    <source>
        <dbReference type="EMBL" id="MFD1588184.1"/>
    </source>
</evidence>